<feature type="transmembrane region" description="Helical" evidence="1">
    <location>
        <begin position="141"/>
        <end position="160"/>
    </location>
</feature>
<reference evidence="2 3" key="1">
    <citation type="submission" date="2019-06" db="EMBL/GenBank/DDBJ databases">
        <title>A Diverse Panel of Clinical Acinetobacter baumannii for Research Use.</title>
        <authorList>
            <person name="Mcgann P."/>
            <person name="Snesrud E."/>
            <person name="Galac M.R."/>
        </authorList>
    </citation>
    <scope>NUCLEOTIDE SEQUENCE [LARGE SCALE GENOMIC DNA]</scope>
    <source>
        <strain evidence="2 3">MRSN14237</strain>
    </source>
</reference>
<protein>
    <submittedName>
        <fullName evidence="2">Tail assembly protein</fullName>
    </submittedName>
</protein>
<organism evidence="2 3">
    <name type="scientific">Acinetobacter baumannii</name>
    <dbReference type="NCBI Taxonomy" id="470"/>
    <lineage>
        <taxon>Bacteria</taxon>
        <taxon>Pseudomonadati</taxon>
        <taxon>Pseudomonadota</taxon>
        <taxon>Gammaproteobacteria</taxon>
        <taxon>Moraxellales</taxon>
        <taxon>Moraxellaceae</taxon>
        <taxon>Acinetobacter</taxon>
        <taxon>Acinetobacter calcoaceticus/baumannii complex</taxon>
    </lineage>
</organism>
<dbReference type="AlphaFoldDB" id="A0A8B5UKD7"/>
<evidence type="ECO:0000313" key="2">
    <source>
        <dbReference type="EMBL" id="TPU67402.1"/>
    </source>
</evidence>
<comment type="caution">
    <text evidence="2">The sequence shown here is derived from an EMBL/GenBank/DDBJ whole genome shotgun (WGS) entry which is preliminary data.</text>
</comment>
<dbReference type="Proteomes" id="UP000315888">
    <property type="component" value="Unassembled WGS sequence"/>
</dbReference>
<feature type="transmembrane region" description="Helical" evidence="1">
    <location>
        <begin position="117"/>
        <end position="135"/>
    </location>
</feature>
<proteinExistence type="predicted"/>
<dbReference type="RefSeq" id="WP_140973228.1">
    <property type="nucleotide sequence ID" value="NZ_JAUEOJ010000004.1"/>
</dbReference>
<evidence type="ECO:0000313" key="3">
    <source>
        <dbReference type="Proteomes" id="UP000315888"/>
    </source>
</evidence>
<evidence type="ECO:0000256" key="1">
    <source>
        <dbReference type="SAM" id="Phobius"/>
    </source>
</evidence>
<keyword evidence="1" id="KW-0812">Transmembrane</keyword>
<keyword evidence="1" id="KW-1133">Transmembrane helix</keyword>
<keyword evidence="1" id="KW-0472">Membrane</keyword>
<sequence>MLKTIKLYGILGQKFGREFKLDVANTREAMRALSVQIAGFEHFMLHAHEQGLRFAVFLKRKNSSNKRGKKRPAIYDHETKRLITGDNIGEEQLDMNTEAEVIHIVPRVMGAGGNNGILQLVLGAILIAASFIPGIGQAAQVALIGAGAGMAMGGVASMLMPKIDNTQDQNQDGNRANKGFGGAVTTVAQGNPVPILYGQREIGGFIVSAGQYPEDQM</sequence>
<name>A0A8B5UKD7_ACIBA</name>
<accession>A0A8B5UKD7</accession>
<dbReference type="EMBL" id="VHGY01000009">
    <property type="protein sequence ID" value="TPU67402.1"/>
    <property type="molecule type" value="Genomic_DNA"/>
</dbReference>
<gene>
    <name evidence="2" type="ORF">FJU42_04080</name>
</gene>